<evidence type="ECO:0000256" key="3">
    <source>
        <dbReference type="ARBA" id="ARBA00022448"/>
    </source>
</evidence>
<proteinExistence type="inferred from homology"/>
<evidence type="ECO:0000256" key="2">
    <source>
        <dbReference type="ARBA" id="ARBA00008814"/>
    </source>
</evidence>
<dbReference type="Pfam" id="PF01497">
    <property type="entry name" value="Peripla_BP_2"/>
    <property type="match status" value="1"/>
</dbReference>
<dbReference type="SUPFAM" id="SSF53807">
    <property type="entry name" value="Helical backbone' metal receptor"/>
    <property type="match status" value="1"/>
</dbReference>
<dbReference type="NCBIfam" id="NF008200">
    <property type="entry name" value="PRK10957.1"/>
    <property type="match status" value="1"/>
</dbReference>
<evidence type="ECO:0000313" key="7">
    <source>
        <dbReference type="EMBL" id="SJN36399.1"/>
    </source>
</evidence>
<dbReference type="PROSITE" id="PS51318">
    <property type="entry name" value="TAT"/>
    <property type="match status" value="1"/>
</dbReference>
<accession>A0A1R4JWP7</accession>
<keyword evidence="4 5" id="KW-0732">Signal</keyword>
<dbReference type="GO" id="GO:0030288">
    <property type="term" value="C:outer membrane-bounded periplasmic space"/>
    <property type="evidence" value="ECO:0007669"/>
    <property type="project" value="TreeGrafter"/>
</dbReference>
<evidence type="ECO:0000256" key="4">
    <source>
        <dbReference type="ARBA" id="ARBA00022729"/>
    </source>
</evidence>
<sequence>MTRRRGLIATAIAASALLLTGCASGASDTATESAAAEGDWPRTITHELGETTLDAQPERIVSTSVTATGTLLAIDAPVVASAATTPSDITDDVGFFSQWSDVAEERGVEVLYPDLTLDLEAVIAADPDLIVISTAGADSTADQYEALSDIAPTVAVDYSSKDWQDLAAELGESTGHEADATALVEDFDATTAAAAEELAQPEGTSSIVSFNGAGQDAGIAKEGGSHATLLDALGFDVVEADASLDTSEQARGDFAFVSFENLPKAIEGDSVFLISSTEDTVAQFLDEPVLQNLPAVTDAQVYTLGETSFRIDYYSALEIIDQLRAQLG</sequence>
<keyword evidence="8" id="KW-1185">Reference proteome</keyword>
<dbReference type="EMBL" id="FUKR01000056">
    <property type="protein sequence ID" value="SJN36399.1"/>
    <property type="molecule type" value="Genomic_DNA"/>
</dbReference>
<evidence type="ECO:0000259" key="6">
    <source>
        <dbReference type="PROSITE" id="PS50983"/>
    </source>
</evidence>
<dbReference type="GO" id="GO:1901678">
    <property type="term" value="P:iron coordination entity transport"/>
    <property type="evidence" value="ECO:0007669"/>
    <property type="project" value="UniProtKB-ARBA"/>
</dbReference>
<dbReference type="FunFam" id="3.40.50.1980:FF:000009">
    <property type="entry name" value="Iron-enterobactin transporter periplasmic binding protein"/>
    <property type="match status" value="1"/>
</dbReference>
<dbReference type="InterPro" id="IPR006311">
    <property type="entry name" value="TAT_signal"/>
</dbReference>
<dbReference type="PANTHER" id="PTHR30532:SF24">
    <property type="entry name" value="FERRIC ENTEROBACTIN-BINDING PERIPLASMIC PROTEIN FEPB"/>
    <property type="match status" value="1"/>
</dbReference>
<evidence type="ECO:0000256" key="1">
    <source>
        <dbReference type="ARBA" id="ARBA00004196"/>
    </source>
</evidence>
<dbReference type="PROSITE" id="PS51257">
    <property type="entry name" value="PROKAR_LIPOPROTEIN"/>
    <property type="match status" value="1"/>
</dbReference>
<dbReference type="Proteomes" id="UP000196778">
    <property type="component" value="Unassembled WGS sequence"/>
</dbReference>
<feature type="domain" description="Fe/B12 periplasmic-binding" evidence="6">
    <location>
        <begin position="59"/>
        <end position="328"/>
    </location>
</feature>
<dbReference type="Gene3D" id="3.40.50.1980">
    <property type="entry name" value="Nitrogenase molybdenum iron protein domain"/>
    <property type="match status" value="2"/>
</dbReference>
<organism evidence="7 8">
    <name type="scientific">Mycetocola reblochoni REB411</name>
    <dbReference type="NCBI Taxonomy" id="1255698"/>
    <lineage>
        <taxon>Bacteria</taxon>
        <taxon>Bacillati</taxon>
        <taxon>Actinomycetota</taxon>
        <taxon>Actinomycetes</taxon>
        <taxon>Micrococcales</taxon>
        <taxon>Microbacteriaceae</taxon>
        <taxon>Mycetocola</taxon>
    </lineage>
</organism>
<evidence type="ECO:0000256" key="5">
    <source>
        <dbReference type="SAM" id="SignalP"/>
    </source>
</evidence>
<name>A0A1R4JWP7_9MICO</name>
<protein>
    <submittedName>
        <fullName evidence="7">Ferric enterobactin-binding periplasmic protein FepB (TC 3.A.1.14.2)</fullName>
    </submittedName>
</protein>
<keyword evidence="3" id="KW-0813">Transport</keyword>
<gene>
    <name evidence="7" type="ORF">FM119_09880</name>
</gene>
<dbReference type="OrthoDB" id="9793175at2"/>
<feature type="chain" id="PRO_5012797327" evidence="5">
    <location>
        <begin position="26"/>
        <end position="328"/>
    </location>
</feature>
<dbReference type="RefSeq" id="WP_087137649.1">
    <property type="nucleotide sequence ID" value="NZ_FUKR01000056.1"/>
</dbReference>
<reference evidence="8" key="1">
    <citation type="submission" date="2017-02" db="EMBL/GenBank/DDBJ databases">
        <authorList>
            <person name="Dridi B."/>
        </authorList>
    </citation>
    <scope>NUCLEOTIDE SEQUENCE [LARGE SCALE GENOMIC DNA]</scope>
    <source>
        <strain evidence="8">EB411</strain>
    </source>
</reference>
<evidence type="ECO:0000313" key="8">
    <source>
        <dbReference type="Proteomes" id="UP000196778"/>
    </source>
</evidence>
<feature type="signal peptide" evidence="5">
    <location>
        <begin position="1"/>
        <end position="25"/>
    </location>
</feature>
<dbReference type="AlphaFoldDB" id="A0A1R4JWP7"/>
<dbReference type="InterPro" id="IPR002491">
    <property type="entry name" value="ABC_transptr_periplasmic_BD"/>
</dbReference>
<comment type="subcellular location">
    <subcellularLocation>
        <location evidence="1">Cell envelope</location>
    </subcellularLocation>
</comment>
<comment type="similarity">
    <text evidence="2">Belongs to the bacterial solute-binding protein 8 family.</text>
</comment>
<dbReference type="PANTHER" id="PTHR30532">
    <property type="entry name" value="IRON III DICITRATE-BINDING PERIPLASMIC PROTEIN"/>
    <property type="match status" value="1"/>
</dbReference>
<dbReference type="PROSITE" id="PS50983">
    <property type="entry name" value="FE_B12_PBP"/>
    <property type="match status" value="1"/>
</dbReference>
<dbReference type="InterPro" id="IPR051313">
    <property type="entry name" value="Bact_iron-sidero_bind"/>
</dbReference>